<protein>
    <recommendedName>
        <fullName evidence="3">DUF4249 domain-containing protein</fullName>
    </recommendedName>
</protein>
<dbReference type="OrthoDB" id="1062680at2"/>
<evidence type="ECO:0000313" key="1">
    <source>
        <dbReference type="EMBL" id="OBR40931.1"/>
    </source>
</evidence>
<dbReference type="RefSeq" id="WP_068482837.1">
    <property type="nucleotide sequence ID" value="NZ_CP018760.1"/>
</dbReference>
<accession>A0A1B7ZCX2</accession>
<sequence length="410" mass="45944">MLITSKLTIIKKLVLALVIGLVMQNCIDPFEVEATEFKSAMVIEGTITDQVETQRILVSRTFPLDTVLMTGLSSAKVNVVDSNGGVFSFNEASPGEYESTSPFAAIPGTTYTLKVETADGKSYSSEEVEVPAKTTIDNLYAVRDFKDGGAEEGMFIYVDSYDPTGQSKYYRYEYEETYKIIAPFWSASDAYIVSPLPNPEVAIRTKTREEQVAYNTIASNTIIQENTTDLGEDRINKFPVRFINRENFILSHRYSILVKQFVQNRAAYAYYETLQLLSGTESLFSQRQSGFLEGNIKSDTNVEEDVVGFFQVSTVTEKRIFFNYTDFFPGESLPKYPVDCTLVSPPIINEAGASPLLIAIELETLKYVEEYNQESNPLNLSEYGPFLMVATPCGNSTFYGSNVVPEFWVE</sequence>
<evidence type="ECO:0008006" key="3">
    <source>
        <dbReference type="Google" id="ProtNLM"/>
    </source>
</evidence>
<evidence type="ECO:0000313" key="2">
    <source>
        <dbReference type="Proteomes" id="UP000092164"/>
    </source>
</evidence>
<dbReference type="EMBL" id="LZFP01000004">
    <property type="protein sequence ID" value="OBR40931.1"/>
    <property type="molecule type" value="Genomic_DNA"/>
</dbReference>
<dbReference type="InterPro" id="IPR025345">
    <property type="entry name" value="DUF4249"/>
</dbReference>
<comment type="caution">
    <text evidence="1">The sequence shown here is derived from an EMBL/GenBank/DDBJ whole genome shotgun (WGS) entry which is preliminary data.</text>
</comment>
<proteinExistence type="predicted"/>
<organism evidence="1 2">
    <name type="scientific">Maribacter hydrothermalis</name>
    <dbReference type="NCBI Taxonomy" id="1836467"/>
    <lineage>
        <taxon>Bacteria</taxon>
        <taxon>Pseudomonadati</taxon>
        <taxon>Bacteroidota</taxon>
        <taxon>Flavobacteriia</taxon>
        <taxon>Flavobacteriales</taxon>
        <taxon>Flavobacteriaceae</taxon>
        <taxon>Maribacter</taxon>
    </lineage>
</organism>
<dbReference type="AlphaFoldDB" id="A0A1B7ZCX2"/>
<gene>
    <name evidence="1" type="ORF">A9200_13945</name>
</gene>
<name>A0A1B7ZCX2_9FLAO</name>
<dbReference type="Proteomes" id="UP000092164">
    <property type="component" value="Unassembled WGS sequence"/>
</dbReference>
<dbReference type="Pfam" id="PF14054">
    <property type="entry name" value="DUF4249"/>
    <property type="match status" value="1"/>
</dbReference>
<keyword evidence="2" id="KW-1185">Reference proteome</keyword>
<reference evidence="2" key="1">
    <citation type="submission" date="2016-06" db="EMBL/GenBank/DDBJ databases">
        <authorList>
            <person name="Zhan P."/>
        </authorList>
    </citation>
    <scope>NUCLEOTIDE SEQUENCE [LARGE SCALE GENOMIC DNA]</scope>
    <source>
        <strain evidence="2">T28</strain>
    </source>
</reference>
<dbReference type="STRING" id="1836467.BTR34_15645"/>
<dbReference type="KEGG" id="mart:BTR34_15645"/>